<feature type="domain" description="Response regulatory" evidence="8">
    <location>
        <begin position="22"/>
        <end position="137"/>
    </location>
</feature>
<evidence type="ECO:0000313" key="9">
    <source>
        <dbReference type="EMBL" id="MBA4603480.1"/>
    </source>
</evidence>
<comment type="caution">
    <text evidence="9">The sequence shown here is derived from an EMBL/GenBank/DDBJ whole genome shotgun (WGS) entry which is preliminary data.</text>
</comment>
<name>A0A7W1XUH7_9BACL</name>
<comment type="caution">
    <text evidence="5">Lacks conserved residue(s) required for the propagation of feature annotation.</text>
</comment>
<dbReference type="EMBL" id="JACEOL010000055">
    <property type="protein sequence ID" value="MBA4603480.1"/>
    <property type="molecule type" value="Genomic_DNA"/>
</dbReference>
<dbReference type="GO" id="GO:0000160">
    <property type="term" value="P:phosphorelay signal transduction system"/>
    <property type="evidence" value="ECO:0007669"/>
    <property type="project" value="InterPro"/>
</dbReference>
<feature type="domain" description="HTH luxR-type" evidence="7">
    <location>
        <begin position="174"/>
        <end position="239"/>
    </location>
</feature>
<dbReference type="InterPro" id="IPR001789">
    <property type="entry name" value="Sig_transdc_resp-reg_receiver"/>
</dbReference>
<gene>
    <name evidence="9" type="ORF">H2C83_14430</name>
</gene>
<dbReference type="PROSITE" id="PS50110">
    <property type="entry name" value="RESPONSE_REGULATORY"/>
    <property type="match status" value="1"/>
</dbReference>
<dbReference type="PANTHER" id="PTHR43214">
    <property type="entry name" value="TWO-COMPONENT RESPONSE REGULATOR"/>
    <property type="match status" value="1"/>
</dbReference>
<dbReference type="Pfam" id="PF00072">
    <property type="entry name" value="Response_reg"/>
    <property type="match status" value="1"/>
</dbReference>
<dbReference type="PROSITE" id="PS00622">
    <property type="entry name" value="HTH_LUXR_1"/>
    <property type="match status" value="1"/>
</dbReference>
<dbReference type="Pfam" id="PF00196">
    <property type="entry name" value="GerE"/>
    <property type="match status" value="1"/>
</dbReference>
<dbReference type="CDD" id="cd17535">
    <property type="entry name" value="REC_NarL-like"/>
    <property type="match status" value="1"/>
</dbReference>
<evidence type="ECO:0000256" key="6">
    <source>
        <dbReference type="SAM" id="MobiDB-lite"/>
    </source>
</evidence>
<dbReference type="Gene3D" id="3.40.50.2300">
    <property type="match status" value="1"/>
</dbReference>
<dbReference type="InterPro" id="IPR000792">
    <property type="entry name" value="Tscrpt_reg_LuxR_C"/>
</dbReference>
<dbReference type="CDD" id="cd06170">
    <property type="entry name" value="LuxR_C_like"/>
    <property type="match status" value="1"/>
</dbReference>
<dbReference type="AlphaFoldDB" id="A0A7W1XUH7"/>
<proteinExistence type="predicted"/>
<evidence type="ECO:0000259" key="8">
    <source>
        <dbReference type="PROSITE" id="PS50110"/>
    </source>
</evidence>
<dbReference type="Proteomes" id="UP000538292">
    <property type="component" value="Unassembled WGS sequence"/>
</dbReference>
<dbReference type="SUPFAM" id="SSF46894">
    <property type="entry name" value="C-terminal effector domain of the bipartite response regulators"/>
    <property type="match status" value="1"/>
</dbReference>
<sequence length="244" mass="27720">MGNEQSGSEKMTKNSDQSPPIRVLIADSDSGYRNRIKSALDYENDILLVGESSKGNEVPFLCGMVHPHVVILNLYLPQIDGVEITYRLSQIMPQTKILILADCADPYVLESIRLGASGFLVKNTQTEIVVETIRVLVRGDVYIHPALMKGMVHELRRLSRVEGAFYYHYATVPHVSWKDILTYREMEVLRLMAQGKNNRTIGEHLFISEKTVKNHVSNILYKLNVHDRTQAVLLAIKYGWVQLI</sequence>
<dbReference type="GO" id="GO:0003677">
    <property type="term" value="F:DNA binding"/>
    <property type="evidence" value="ECO:0007669"/>
    <property type="project" value="UniProtKB-KW"/>
</dbReference>
<keyword evidence="1" id="KW-0597">Phosphoprotein</keyword>
<keyword evidence="3" id="KW-0238">DNA-binding</keyword>
<evidence type="ECO:0000256" key="4">
    <source>
        <dbReference type="ARBA" id="ARBA00023163"/>
    </source>
</evidence>
<dbReference type="PRINTS" id="PR00038">
    <property type="entry name" value="HTHLUXR"/>
</dbReference>
<dbReference type="InterPro" id="IPR039420">
    <property type="entry name" value="WalR-like"/>
</dbReference>
<reference evidence="9 10" key="1">
    <citation type="submission" date="2020-07" db="EMBL/GenBank/DDBJ databases">
        <title>Thermoactinomyces phylogeny.</title>
        <authorList>
            <person name="Dunlap C."/>
        </authorList>
    </citation>
    <scope>NUCLEOTIDE SEQUENCE [LARGE SCALE GENOMIC DNA]</scope>
    <source>
        <strain evidence="9 10">AMNI-1</strain>
    </source>
</reference>
<organism evidence="9 10">
    <name type="scientific">Thermoactinomyces mirandus</name>
    <dbReference type="NCBI Taxonomy" id="2756294"/>
    <lineage>
        <taxon>Bacteria</taxon>
        <taxon>Bacillati</taxon>
        <taxon>Bacillota</taxon>
        <taxon>Bacilli</taxon>
        <taxon>Bacillales</taxon>
        <taxon>Thermoactinomycetaceae</taxon>
        <taxon>Thermoactinomyces</taxon>
    </lineage>
</organism>
<dbReference type="SMART" id="SM00448">
    <property type="entry name" value="REC"/>
    <property type="match status" value="1"/>
</dbReference>
<evidence type="ECO:0000256" key="5">
    <source>
        <dbReference type="PROSITE-ProRule" id="PRU00169"/>
    </source>
</evidence>
<evidence type="ECO:0000313" key="10">
    <source>
        <dbReference type="Proteomes" id="UP000538292"/>
    </source>
</evidence>
<dbReference type="PROSITE" id="PS50043">
    <property type="entry name" value="HTH_LUXR_2"/>
    <property type="match status" value="1"/>
</dbReference>
<dbReference type="InterPro" id="IPR016032">
    <property type="entry name" value="Sig_transdc_resp-reg_C-effctor"/>
</dbReference>
<protein>
    <submittedName>
        <fullName evidence="9">Response regulator transcription factor</fullName>
    </submittedName>
</protein>
<dbReference type="InterPro" id="IPR011006">
    <property type="entry name" value="CheY-like_superfamily"/>
</dbReference>
<feature type="region of interest" description="Disordered" evidence="6">
    <location>
        <begin position="1"/>
        <end position="20"/>
    </location>
</feature>
<accession>A0A7W1XUH7</accession>
<keyword evidence="4" id="KW-0804">Transcription</keyword>
<evidence type="ECO:0000256" key="3">
    <source>
        <dbReference type="ARBA" id="ARBA00023125"/>
    </source>
</evidence>
<evidence type="ECO:0000259" key="7">
    <source>
        <dbReference type="PROSITE" id="PS50043"/>
    </source>
</evidence>
<evidence type="ECO:0000256" key="2">
    <source>
        <dbReference type="ARBA" id="ARBA00023015"/>
    </source>
</evidence>
<dbReference type="SMART" id="SM00421">
    <property type="entry name" value="HTH_LUXR"/>
    <property type="match status" value="1"/>
</dbReference>
<dbReference type="PANTHER" id="PTHR43214:SF43">
    <property type="entry name" value="TWO-COMPONENT RESPONSE REGULATOR"/>
    <property type="match status" value="1"/>
</dbReference>
<dbReference type="InterPro" id="IPR058245">
    <property type="entry name" value="NreC/VraR/RcsB-like_REC"/>
</dbReference>
<evidence type="ECO:0000256" key="1">
    <source>
        <dbReference type="ARBA" id="ARBA00022553"/>
    </source>
</evidence>
<feature type="compositionally biased region" description="Polar residues" evidence="6">
    <location>
        <begin position="1"/>
        <end position="18"/>
    </location>
</feature>
<dbReference type="RefSeq" id="WP_181741956.1">
    <property type="nucleotide sequence ID" value="NZ_JACEOL010000055.1"/>
</dbReference>
<dbReference type="GO" id="GO:0006355">
    <property type="term" value="P:regulation of DNA-templated transcription"/>
    <property type="evidence" value="ECO:0007669"/>
    <property type="project" value="InterPro"/>
</dbReference>
<keyword evidence="2" id="KW-0805">Transcription regulation</keyword>
<keyword evidence="10" id="KW-1185">Reference proteome</keyword>
<dbReference type="SUPFAM" id="SSF52172">
    <property type="entry name" value="CheY-like"/>
    <property type="match status" value="1"/>
</dbReference>